<protein>
    <submittedName>
        <fullName evidence="1">Filamentous hemagglutinin</fullName>
    </submittedName>
</protein>
<accession>A0A2S9RSP1</accession>
<evidence type="ECO:0000313" key="1">
    <source>
        <dbReference type="EMBL" id="PRJ67579.1"/>
    </source>
</evidence>
<gene>
    <name evidence="1" type="primary">fhaB</name>
    <name evidence="1" type="ORF">BV102_00374</name>
</gene>
<dbReference type="Pfam" id="PF13332">
    <property type="entry name" value="Fil_haemagg_2"/>
    <property type="match status" value="3"/>
</dbReference>
<dbReference type="GO" id="GO:0003824">
    <property type="term" value="F:catalytic activity"/>
    <property type="evidence" value="ECO:0007669"/>
    <property type="project" value="UniProtKB-ARBA"/>
</dbReference>
<name>A0A2S9RSP1_HAEIF</name>
<sequence>MVPRVYAMAQKGDLNGEGALISADVIDLRSHRLTNSGTIAGRKLTLLNTESLFNEGSITGDKVGINTMNNFDNIGGKVKAERALLVEVGGNLNHESTTMTTKVDLSHFQRSETTLARKALFHVKGEDGQLQLSSNNLNAKGADIINDGNGITLVQSKNNMNLTALSVGFDEKMGAGNHYRHEKVEEAVVSQVKGKGDVRLTAKNLRAEGAQLESEAKLMAIAENDLVLNGAKESRDFEEFHKTKSGSLARTTKTSLDQQHSVTQVGTQVSGKDVVLSAGYDVKAKGIQAIADDNLHVQSGHDVDIAADTNHFKNKRVETKKTHGVFTGGGIGITFGSKSEKHDYETEGWTQSDARSTLGSMNGNIRVSAGNHTNVLGTDMITPNTNRIDIEGAAVKVEAGKDIIEHKEGHEYKQSGLTIAVTSPVVSTAQSMGHSIKRSREVKNEKLKQLHQMKAAYDSIELAKNAENVAKTVSNLGNMTAGNVSNPSIKVSISVGASKSTQTSESKTITHSGSELNAGTVNLTSRKADVDVLGSTLNAKRLELDVAKNLNVESVQDTYHNRSENKNTGWSVGVFAGANGNSYGIGVEGSAQVGKGHENSDSVTQRNSYLNAEETIIKTGKDANFKGAVVKTDRLEADIKGNLNLESRQDSNHYDSKQTQAGAGFSVAIYGSGSSASANYSQNKAKVNYAQVEEQTGFHVGKGGMDVKVAGNTHLAGSVIDSEATQDKNHFKTKSLTHTDIENRSEIEVKSVSAGLSTNMAQNAKNAMAAAASALGNKHESATSQTQSAIGSNIQIDTEIPENLTALSHDTKNANHKVKAFDLQEIKEQQEAAQVAGELFSKITGDVAKAFEFEDGSKEKIAMHALAGALAAKMSGGNVATGAVAGASSEWLNTYVTDYLNEQAKDLKLDAEQKEKLKQAAQQMTALAIGAAAGAITGGASETIKQGALASYNAETYNRQLHIDEIKWIKENAKRFAQEESERLGHQVTEQEAMERLITQAAQEVDYAWFKKIGETDGQAQSFLRSATAQGDVPPYDNRGTFINSDGKRQSMFTVVDKDEYYSTGKYSNALAQFDKANGHVVTKTLQPKVKYNLYTKSLSDGADAALKGTLHAFDHPEDVFKPISFGIANCLKEDMCISAGKEMLSDSGKAVWQSGKDIFGAGYHLDDVNYLYGKNMVNEIDAIAAVRGGTALLELMGTGKAIGSGINLIAPATKKILTNSLIHADDITSRLRDLYNREVTIYRVEGTPNQRLIINDTGDVFITGDTTLYLNFGSKKRAIEYLQQKIDQNLTNAEIKSFVIPREYRKQIQDLAVAEKDIRVKDPDRVRPVIADPTKAKHQYGLRASQIEELKYKIKQGSGKNGN</sequence>
<dbReference type="Proteomes" id="UP000238532">
    <property type="component" value="Unassembled WGS sequence"/>
</dbReference>
<proteinExistence type="predicted"/>
<dbReference type="RefSeq" id="WP_105891776.1">
    <property type="nucleotide sequence ID" value="NZ_NEBY01000022.1"/>
</dbReference>
<dbReference type="InterPro" id="IPR025157">
    <property type="entry name" value="Hemagglutinin_rpt"/>
</dbReference>
<comment type="caution">
    <text evidence="1">The sequence shown here is derived from an EMBL/GenBank/DDBJ whole genome shotgun (WGS) entry which is preliminary data.</text>
</comment>
<dbReference type="EMBL" id="NEBY01000022">
    <property type="protein sequence ID" value="PRJ67579.1"/>
    <property type="molecule type" value="Genomic_DNA"/>
</dbReference>
<reference evidence="1 2" key="1">
    <citation type="submission" date="2017-04" db="EMBL/GenBank/DDBJ databases">
        <title>Haemophilus influenzae in COPD genome sequencing project.</title>
        <authorList>
            <person name="Murphy T.F."/>
            <person name="Kong Y."/>
            <person name="Nadendla S."/>
            <person name="Tettelin H."/>
            <person name="Pettigrew M."/>
        </authorList>
    </citation>
    <scope>NUCLEOTIDE SEQUENCE [LARGE SCALE GENOMIC DNA]</scope>
    <source>
        <strain evidence="1 2">56P127H1</strain>
    </source>
</reference>
<evidence type="ECO:0000313" key="2">
    <source>
        <dbReference type="Proteomes" id="UP000238532"/>
    </source>
</evidence>
<organism evidence="1 2">
    <name type="scientific">Haemophilus influenzae</name>
    <dbReference type="NCBI Taxonomy" id="727"/>
    <lineage>
        <taxon>Bacteria</taxon>
        <taxon>Pseudomonadati</taxon>
        <taxon>Pseudomonadota</taxon>
        <taxon>Gammaproteobacteria</taxon>
        <taxon>Pasteurellales</taxon>
        <taxon>Pasteurellaceae</taxon>
        <taxon>Haemophilus</taxon>
    </lineage>
</organism>